<feature type="domain" description="Protein kinase" evidence="3">
    <location>
        <begin position="15"/>
        <end position="145"/>
    </location>
</feature>
<dbReference type="Gene3D" id="3.30.200.20">
    <property type="entry name" value="Phosphorylase Kinase, domain 1"/>
    <property type="match status" value="1"/>
</dbReference>
<evidence type="ECO:0000259" key="3">
    <source>
        <dbReference type="PROSITE" id="PS50011"/>
    </source>
</evidence>
<dbReference type="PANTHER" id="PTHR24346:SF30">
    <property type="entry name" value="MATERNAL EMBRYONIC LEUCINE ZIPPER KINASE"/>
    <property type="match status" value="1"/>
</dbReference>
<dbReference type="OrthoDB" id="504170at2759"/>
<evidence type="ECO:0000313" key="4">
    <source>
        <dbReference type="EMBL" id="EFN57836.1"/>
    </source>
</evidence>
<dbReference type="PANTHER" id="PTHR24346">
    <property type="entry name" value="MAP/MICROTUBULE AFFINITY-REGULATING KINASE"/>
    <property type="match status" value="1"/>
</dbReference>
<evidence type="ECO:0000313" key="5">
    <source>
        <dbReference type="Proteomes" id="UP000008141"/>
    </source>
</evidence>
<protein>
    <recommendedName>
        <fullName evidence="3">Protein kinase domain-containing protein</fullName>
    </recommendedName>
</protein>
<dbReference type="KEGG" id="cvr:CHLNCDRAFT_51150"/>
<gene>
    <name evidence="4" type="ORF">CHLNCDRAFT_51150</name>
</gene>
<dbReference type="GeneID" id="17357021"/>
<dbReference type="RefSeq" id="XP_005849938.1">
    <property type="nucleotide sequence ID" value="XM_005849876.1"/>
</dbReference>
<organism evidence="5">
    <name type="scientific">Chlorella variabilis</name>
    <name type="common">Green alga</name>
    <dbReference type="NCBI Taxonomy" id="554065"/>
    <lineage>
        <taxon>Eukaryota</taxon>
        <taxon>Viridiplantae</taxon>
        <taxon>Chlorophyta</taxon>
        <taxon>core chlorophytes</taxon>
        <taxon>Trebouxiophyceae</taxon>
        <taxon>Chlorellales</taxon>
        <taxon>Chlorellaceae</taxon>
        <taxon>Chlorella clade</taxon>
        <taxon>Chlorella</taxon>
    </lineage>
</organism>
<dbReference type="Pfam" id="PF00069">
    <property type="entry name" value="Pkinase"/>
    <property type="match status" value="1"/>
</dbReference>
<dbReference type="InterPro" id="IPR000719">
    <property type="entry name" value="Prot_kinase_dom"/>
</dbReference>
<keyword evidence="2" id="KW-0067">ATP-binding</keyword>
<reference evidence="4 5" key="1">
    <citation type="journal article" date="2010" name="Plant Cell">
        <title>The Chlorella variabilis NC64A genome reveals adaptation to photosymbiosis, coevolution with viruses, and cryptic sex.</title>
        <authorList>
            <person name="Blanc G."/>
            <person name="Duncan G."/>
            <person name="Agarkova I."/>
            <person name="Borodovsky M."/>
            <person name="Gurnon J."/>
            <person name="Kuo A."/>
            <person name="Lindquist E."/>
            <person name="Lucas S."/>
            <person name="Pangilinan J."/>
            <person name="Polle J."/>
            <person name="Salamov A."/>
            <person name="Terry A."/>
            <person name="Yamada T."/>
            <person name="Dunigan D.D."/>
            <person name="Grigoriev I.V."/>
            <person name="Claverie J.M."/>
            <person name="Van Etten J.L."/>
        </authorList>
    </citation>
    <scope>NUCLEOTIDE SEQUENCE [LARGE SCALE GENOMIC DNA]</scope>
    <source>
        <strain evidence="4 5">NC64A</strain>
    </source>
</reference>
<proteinExistence type="predicted"/>
<evidence type="ECO:0000256" key="1">
    <source>
        <dbReference type="ARBA" id="ARBA00022741"/>
    </source>
</evidence>
<dbReference type="STRING" id="554065.E1Z9V1"/>
<accession>E1Z9V1</accession>
<name>E1Z9V1_CHLVA</name>
<dbReference type="InterPro" id="IPR011009">
    <property type="entry name" value="Kinase-like_dom_sf"/>
</dbReference>
<keyword evidence="5" id="KW-1185">Reference proteome</keyword>
<evidence type="ECO:0000256" key="2">
    <source>
        <dbReference type="ARBA" id="ARBA00022840"/>
    </source>
</evidence>
<dbReference type="GO" id="GO:0004674">
    <property type="term" value="F:protein serine/threonine kinase activity"/>
    <property type="evidence" value="ECO:0007669"/>
    <property type="project" value="TreeGrafter"/>
</dbReference>
<dbReference type="Proteomes" id="UP000008141">
    <property type="component" value="Unassembled WGS sequence"/>
</dbReference>
<sequence length="145" mass="16251">MAQPAGDPLAGNTRYRKIKDINKGSFGFVVLAENLETREQVAIKFTRVDSEQDVKHAHREIMNHQRLLHPHVVQLKEVFAAKPFLALVMEFVPNGDMFQYADDEVRAVVHDVYVSGKSARHGEAGGVDGSVDVDDYMTSQDLKDQ</sequence>
<dbReference type="AlphaFoldDB" id="E1Z9V1"/>
<dbReference type="PROSITE" id="PS50011">
    <property type="entry name" value="PROTEIN_KINASE_DOM"/>
    <property type="match status" value="1"/>
</dbReference>
<dbReference type="GO" id="GO:0035556">
    <property type="term" value="P:intracellular signal transduction"/>
    <property type="evidence" value="ECO:0007669"/>
    <property type="project" value="TreeGrafter"/>
</dbReference>
<dbReference type="GO" id="GO:0005737">
    <property type="term" value="C:cytoplasm"/>
    <property type="evidence" value="ECO:0007669"/>
    <property type="project" value="TreeGrafter"/>
</dbReference>
<keyword evidence="1" id="KW-0547">Nucleotide-binding</keyword>
<dbReference type="EMBL" id="GL433839">
    <property type="protein sequence ID" value="EFN57836.1"/>
    <property type="molecule type" value="Genomic_DNA"/>
</dbReference>
<dbReference type="SUPFAM" id="SSF56112">
    <property type="entry name" value="Protein kinase-like (PK-like)"/>
    <property type="match status" value="1"/>
</dbReference>
<dbReference type="eggNOG" id="KOG0583">
    <property type="taxonomic scope" value="Eukaryota"/>
</dbReference>
<dbReference type="InParanoid" id="E1Z9V1"/>
<dbReference type="SMART" id="SM00220">
    <property type="entry name" value="S_TKc"/>
    <property type="match status" value="1"/>
</dbReference>
<dbReference type="GO" id="GO:0005524">
    <property type="term" value="F:ATP binding"/>
    <property type="evidence" value="ECO:0007669"/>
    <property type="project" value="UniProtKB-KW"/>
</dbReference>